<feature type="region of interest" description="Disordered" evidence="1">
    <location>
        <begin position="159"/>
        <end position="251"/>
    </location>
</feature>
<keyword evidence="2" id="KW-1133">Transmembrane helix</keyword>
<accession>A0A840I4Q0</accession>
<dbReference type="EMBL" id="JACHOB010000003">
    <property type="protein sequence ID" value="MBB4659332.1"/>
    <property type="molecule type" value="Genomic_DNA"/>
</dbReference>
<evidence type="ECO:0000313" key="4">
    <source>
        <dbReference type="Proteomes" id="UP000563524"/>
    </source>
</evidence>
<evidence type="ECO:0000256" key="1">
    <source>
        <dbReference type="SAM" id="MobiDB-lite"/>
    </source>
</evidence>
<dbReference type="RefSeq" id="WP_183817814.1">
    <property type="nucleotide sequence ID" value="NZ_JACHOB010000003.1"/>
</dbReference>
<gene>
    <name evidence="3" type="ORF">GGQ59_001857</name>
</gene>
<evidence type="ECO:0000313" key="3">
    <source>
        <dbReference type="EMBL" id="MBB4659332.1"/>
    </source>
</evidence>
<sequence>MRPSLIQCLQIAALVFWTIAGLQVATQQAARLLAYDTQLGAPLLEAAGVPVYPFWRIIAWRFAFGQYAPTTFATVYPSILFGIAAGVGHAFVLLFVPDASVYHDPFRLALRPPPRIPWRPSPNARLSQLIVHAEAEVRAAKRDAIERAVRSGEAEAAKRLAEAERAQTPRTAGAPVARSVTSRGLDGGSPSQEPSGTRARGRLPCLHDPDPNQLGLPFGSDARPATGPTTARPSDAPPPPITNRRHRMDFL</sequence>
<dbReference type="AlphaFoldDB" id="A0A840I4Q0"/>
<proteinExistence type="predicted"/>
<dbReference type="Proteomes" id="UP000563524">
    <property type="component" value="Unassembled WGS sequence"/>
</dbReference>
<keyword evidence="4" id="KW-1185">Reference proteome</keyword>
<evidence type="ECO:0000256" key="2">
    <source>
        <dbReference type="SAM" id="Phobius"/>
    </source>
</evidence>
<feature type="transmembrane region" description="Helical" evidence="2">
    <location>
        <begin position="75"/>
        <end position="96"/>
    </location>
</feature>
<keyword evidence="2" id="KW-0812">Transmembrane</keyword>
<name>A0A840I4Q0_9PROT</name>
<organism evidence="3 4">
    <name type="scientific">Parvularcula dongshanensis</name>
    <dbReference type="NCBI Taxonomy" id="1173995"/>
    <lineage>
        <taxon>Bacteria</taxon>
        <taxon>Pseudomonadati</taxon>
        <taxon>Pseudomonadota</taxon>
        <taxon>Alphaproteobacteria</taxon>
        <taxon>Parvularculales</taxon>
        <taxon>Parvularculaceae</taxon>
        <taxon>Parvularcula</taxon>
    </lineage>
</organism>
<reference evidence="3 4" key="1">
    <citation type="submission" date="2020-08" db="EMBL/GenBank/DDBJ databases">
        <title>Genomic Encyclopedia of Type Strains, Phase IV (KMG-IV): sequencing the most valuable type-strain genomes for metagenomic binning, comparative biology and taxonomic classification.</title>
        <authorList>
            <person name="Goeker M."/>
        </authorList>
    </citation>
    <scope>NUCLEOTIDE SEQUENCE [LARGE SCALE GENOMIC DNA]</scope>
    <source>
        <strain evidence="3 4">DSM 102850</strain>
    </source>
</reference>
<keyword evidence="2" id="KW-0472">Membrane</keyword>
<comment type="caution">
    <text evidence="3">The sequence shown here is derived from an EMBL/GenBank/DDBJ whole genome shotgun (WGS) entry which is preliminary data.</text>
</comment>
<protein>
    <submittedName>
        <fullName evidence="3">Uncharacterized protein</fullName>
    </submittedName>
</protein>